<dbReference type="Proteomes" id="UP000270036">
    <property type="component" value="Chromosome"/>
</dbReference>
<sequence length="162" mass="17837">MKKHSLLLKINLVFFLCCAGIYQAQQTTLAAGGTVHSTAGSLSYSVGQIFYEPQKTATGEVNPGVQQPYEIYVLATSESSVNKNITIYPNPVKDFLIVDFNAEKLEKSSYQLFDGTGRIISKGELKNLKTEINTSTLSSGLYILSISSDEKNIKTFKIIKNK</sequence>
<evidence type="ECO:0000256" key="1">
    <source>
        <dbReference type="ARBA" id="ARBA00022729"/>
    </source>
</evidence>
<dbReference type="KEGG" id="cant:NCTC13489_00969"/>
<accession>A0A3S4ULF4</accession>
<evidence type="ECO:0000256" key="2">
    <source>
        <dbReference type="SAM" id="SignalP"/>
    </source>
</evidence>
<gene>
    <name evidence="4" type="ORF">HY04_13055</name>
    <name evidence="5" type="ORF">NCTC13489_00969</name>
</gene>
<dbReference type="EMBL" id="LR134441">
    <property type="protein sequence ID" value="VEH98430.1"/>
    <property type="molecule type" value="Genomic_DNA"/>
</dbReference>
<evidence type="ECO:0000313" key="4">
    <source>
        <dbReference type="EMBL" id="KEY19327.1"/>
    </source>
</evidence>
<protein>
    <submittedName>
        <fullName evidence="5">Por secretion system C-terminal sorting domain</fullName>
    </submittedName>
</protein>
<dbReference type="EMBL" id="JPEP01000002">
    <property type="protein sequence ID" value="KEY19327.1"/>
    <property type="molecule type" value="Genomic_DNA"/>
</dbReference>
<evidence type="ECO:0000313" key="6">
    <source>
        <dbReference type="Proteomes" id="UP000028349"/>
    </source>
</evidence>
<dbReference type="AlphaFoldDB" id="A0A3S4ULF4"/>
<dbReference type="STRING" id="266748.HY04_13055"/>
<evidence type="ECO:0000313" key="7">
    <source>
        <dbReference type="Proteomes" id="UP000270036"/>
    </source>
</evidence>
<dbReference type="InterPro" id="IPR026444">
    <property type="entry name" value="Secre_tail"/>
</dbReference>
<proteinExistence type="predicted"/>
<keyword evidence="1 2" id="KW-0732">Signal</keyword>
<keyword evidence="6" id="KW-1185">Reference proteome</keyword>
<dbReference type="OrthoDB" id="657352at2"/>
<reference evidence="5 7" key="2">
    <citation type="submission" date="2018-12" db="EMBL/GenBank/DDBJ databases">
        <authorList>
            <consortium name="Pathogen Informatics"/>
        </authorList>
    </citation>
    <scope>NUCLEOTIDE SEQUENCE [LARGE SCALE GENOMIC DNA]</scope>
    <source>
        <strain evidence="5 7">NCTC13489</strain>
    </source>
</reference>
<feature type="chain" id="PRO_5018757650" evidence="2">
    <location>
        <begin position="25"/>
        <end position="162"/>
    </location>
</feature>
<dbReference type="RefSeq" id="WP_034720350.1">
    <property type="nucleotide sequence ID" value="NZ_FOIX01000003.1"/>
</dbReference>
<dbReference type="Pfam" id="PF18962">
    <property type="entry name" value="Por_Secre_tail"/>
    <property type="match status" value="1"/>
</dbReference>
<dbReference type="Proteomes" id="UP000028349">
    <property type="component" value="Unassembled WGS sequence"/>
</dbReference>
<feature type="signal peptide" evidence="2">
    <location>
        <begin position="1"/>
        <end position="24"/>
    </location>
</feature>
<evidence type="ECO:0000313" key="5">
    <source>
        <dbReference type="EMBL" id="VEH98430.1"/>
    </source>
</evidence>
<organism evidence="5 7">
    <name type="scientific">Kaistella antarctica</name>
    <dbReference type="NCBI Taxonomy" id="266748"/>
    <lineage>
        <taxon>Bacteria</taxon>
        <taxon>Pseudomonadati</taxon>
        <taxon>Bacteroidota</taxon>
        <taxon>Flavobacteriia</taxon>
        <taxon>Flavobacteriales</taxon>
        <taxon>Weeksellaceae</taxon>
        <taxon>Chryseobacterium group</taxon>
        <taxon>Kaistella</taxon>
    </lineage>
</organism>
<evidence type="ECO:0000259" key="3">
    <source>
        <dbReference type="Pfam" id="PF18962"/>
    </source>
</evidence>
<reference evidence="4 6" key="1">
    <citation type="submission" date="2014-07" db="EMBL/GenBank/DDBJ databases">
        <authorList>
            <person name="Pisani N.G."/>
            <person name="Newman J.D."/>
        </authorList>
    </citation>
    <scope>NUCLEOTIDE SEQUENCE [LARGE SCALE GENOMIC DNA]</scope>
    <source>
        <strain evidence="4 6">LMG 24720</strain>
    </source>
</reference>
<name>A0A3S4ULF4_9FLAO</name>
<dbReference type="NCBIfam" id="TIGR04183">
    <property type="entry name" value="Por_Secre_tail"/>
    <property type="match status" value="1"/>
</dbReference>
<feature type="domain" description="Secretion system C-terminal sorting" evidence="3">
    <location>
        <begin position="87"/>
        <end position="156"/>
    </location>
</feature>